<feature type="compositionally biased region" description="Basic and acidic residues" evidence="1">
    <location>
        <begin position="345"/>
        <end position="374"/>
    </location>
</feature>
<dbReference type="GO" id="GO:0003682">
    <property type="term" value="F:chromatin binding"/>
    <property type="evidence" value="ECO:0007669"/>
    <property type="project" value="InterPro"/>
</dbReference>
<feature type="region of interest" description="Disordered" evidence="1">
    <location>
        <begin position="293"/>
        <end position="318"/>
    </location>
</feature>
<evidence type="ECO:0000256" key="1">
    <source>
        <dbReference type="SAM" id="MobiDB-lite"/>
    </source>
</evidence>
<dbReference type="EMBL" id="VEPZ02001392">
    <property type="protein sequence ID" value="KAE8675827.1"/>
    <property type="molecule type" value="Genomic_DNA"/>
</dbReference>
<name>A0A6A2YI34_HIBSY</name>
<organism evidence="3 4">
    <name type="scientific">Hibiscus syriacus</name>
    <name type="common">Rose of Sharon</name>
    <dbReference type="NCBI Taxonomy" id="106335"/>
    <lineage>
        <taxon>Eukaryota</taxon>
        <taxon>Viridiplantae</taxon>
        <taxon>Streptophyta</taxon>
        <taxon>Embryophyta</taxon>
        <taxon>Tracheophyta</taxon>
        <taxon>Spermatophyta</taxon>
        <taxon>Magnoliopsida</taxon>
        <taxon>eudicotyledons</taxon>
        <taxon>Gunneridae</taxon>
        <taxon>Pentapetalae</taxon>
        <taxon>rosids</taxon>
        <taxon>malvids</taxon>
        <taxon>Malvales</taxon>
        <taxon>Malvaceae</taxon>
        <taxon>Malvoideae</taxon>
        <taxon>Hibiscus</taxon>
    </lineage>
</organism>
<accession>A0A6A2YI34</accession>
<dbReference type="Pfam" id="PF01426">
    <property type="entry name" value="BAH"/>
    <property type="match status" value="1"/>
</dbReference>
<dbReference type="PANTHER" id="PTHR47073:SF2">
    <property type="entry name" value="PROTEIN ANTI-SILENCING 1"/>
    <property type="match status" value="1"/>
</dbReference>
<proteinExistence type="predicted"/>
<dbReference type="InterPro" id="IPR001025">
    <property type="entry name" value="BAH_dom"/>
</dbReference>
<reference evidence="3" key="1">
    <citation type="submission" date="2019-09" db="EMBL/GenBank/DDBJ databases">
        <title>Draft genome information of white flower Hibiscus syriacus.</title>
        <authorList>
            <person name="Kim Y.-M."/>
        </authorList>
    </citation>
    <scope>NUCLEOTIDE SEQUENCE [LARGE SCALE GENOMIC DNA]</scope>
    <source>
        <strain evidence="3">YM2019G1</strain>
    </source>
</reference>
<dbReference type="PANTHER" id="PTHR47073">
    <property type="entry name" value="PROTEIN ANTI-SILENCING 1"/>
    <property type="match status" value="1"/>
</dbReference>
<dbReference type="Proteomes" id="UP000436088">
    <property type="component" value="Unassembled WGS sequence"/>
</dbReference>
<dbReference type="FunFam" id="2.30.30.490:FF:000017">
    <property type="entry name" value="Bromo-adjacent homology (BAH) domain-containing protein"/>
    <property type="match status" value="1"/>
</dbReference>
<gene>
    <name evidence="3" type="ORF">F3Y22_tig00111641pilonHSYRG00030</name>
</gene>
<comment type="caution">
    <text evidence="3">The sequence shown here is derived from an EMBL/GenBank/DDBJ whole genome shotgun (WGS) entry which is preliminary data.</text>
</comment>
<dbReference type="PROSITE" id="PS51038">
    <property type="entry name" value="BAH"/>
    <property type="match status" value="1"/>
</dbReference>
<sequence length="606" mass="68490">MIEVDGTEDLEFKWGKKRGMGGKKRDVQFYESFTFDGVDYALYDNVYLYKEGEPLLPYIGKLIKIWETADKSKKVKVLWFFRPDDVSNYLVDGLAHPNEIILGSGDGKGLVNVNPLEAISGKCNVVCISKDGRNPQPSDRDIQMADFVFYRTFDVGLCAIFDRIDEKIAGTEVKFIFNQPGSLKASSVHNFSVDDKNASENAIETNGRVSLSKPNSSENQIPEDDRQVEQKPVVAEDLTPNDRQENGFNYKTTSSFKVEENSDVKVSSVKPNISLREKPVSGVVTDPVGLAKRDDRQENTYGNKTGFRGNIKENANSSVEKMGNSNLIKVDEKLKSIKDTSELDERPYKKAKLDGSVKVSNDKESSRHPTDPHRTAKNSSNKLKIDDKLTKPTNCKTPSMPLNDGKRTGDKAVEVTRMPDSDRSNWFGEIPWEERMQDAHEQGKLVLFQNLDPAYTSADVEDIVWTAFKKTCRAKVVQRTAYSSSHSGQAFAIFDTREVANDVIKKLNKGCLLLPNQRPLVARIPNPCFSRKQLIFAGHLIVDKLKSLREMKEAVSTSHCSQPNTLEYDMAMEWCLLAETSDLFWKNLYEQQWKEIKRVKANFKSK</sequence>
<protein>
    <submittedName>
        <fullName evidence="3">Bromo-adjacent domain-containing protein, putative isoform 2</fullName>
    </submittedName>
</protein>
<evidence type="ECO:0000259" key="2">
    <source>
        <dbReference type="PROSITE" id="PS51038"/>
    </source>
</evidence>
<dbReference type="GO" id="GO:0003723">
    <property type="term" value="F:RNA binding"/>
    <property type="evidence" value="ECO:0007669"/>
    <property type="project" value="TreeGrafter"/>
</dbReference>
<feature type="region of interest" description="Disordered" evidence="1">
    <location>
        <begin position="345"/>
        <end position="408"/>
    </location>
</feature>
<keyword evidence="4" id="KW-1185">Reference proteome</keyword>
<dbReference type="AlphaFoldDB" id="A0A6A2YI34"/>
<dbReference type="OrthoDB" id="1896853at2759"/>
<feature type="compositionally biased region" description="Polar residues" evidence="1">
    <location>
        <begin position="208"/>
        <end position="220"/>
    </location>
</feature>
<dbReference type="InterPro" id="IPR043151">
    <property type="entry name" value="BAH_sf"/>
</dbReference>
<dbReference type="Gene3D" id="2.30.30.490">
    <property type="match status" value="1"/>
</dbReference>
<evidence type="ECO:0000313" key="3">
    <source>
        <dbReference type="EMBL" id="KAE8675827.1"/>
    </source>
</evidence>
<evidence type="ECO:0000313" key="4">
    <source>
        <dbReference type="Proteomes" id="UP000436088"/>
    </source>
</evidence>
<feature type="region of interest" description="Disordered" evidence="1">
    <location>
        <begin position="208"/>
        <end position="233"/>
    </location>
</feature>
<feature type="domain" description="BAH" evidence="2">
    <location>
        <begin position="38"/>
        <end position="164"/>
    </location>
</feature>